<name>A0A3A8HRJ4_9BACT</name>
<protein>
    <submittedName>
        <fullName evidence="1">Uncharacterized protein</fullName>
    </submittedName>
</protein>
<dbReference type="AlphaFoldDB" id="A0A3A8HRJ4"/>
<reference evidence="2" key="1">
    <citation type="submission" date="2018-09" db="EMBL/GenBank/DDBJ databases">
        <authorList>
            <person name="Livingstone P.G."/>
            <person name="Whitworth D.E."/>
        </authorList>
    </citation>
    <scope>NUCLEOTIDE SEQUENCE [LARGE SCALE GENOMIC DNA]</scope>
    <source>
        <strain evidence="2">CA054A</strain>
    </source>
</reference>
<evidence type="ECO:0000313" key="2">
    <source>
        <dbReference type="Proteomes" id="UP000268094"/>
    </source>
</evidence>
<evidence type="ECO:0000313" key="1">
    <source>
        <dbReference type="EMBL" id="RKG73385.1"/>
    </source>
</evidence>
<dbReference type="EMBL" id="RAVZ01000413">
    <property type="protein sequence ID" value="RKG73385.1"/>
    <property type="molecule type" value="Genomic_DNA"/>
</dbReference>
<keyword evidence="2" id="KW-1185">Reference proteome</keyword>
<comment type="caution">
    <text evidence="1">The sequence shown here is derived from an EMBL/GenBank/DDBJ whole genome shotgun (WGS) entry which is preliminary data.</text>
</comment>
<gene>
    <name evidence="1" type="ORF">D7V88_36520</name>
</gene>
<accession>A0A3A8HRJ4</accession>
<proteinExistence type="predicted"/>
<sequence>MAFHVMAPATDAVVAESLKQPVARDGGWRGLWRSSAFVRALVSVGGLSVAALRVPGLYNRLEWDVLIRSLNTKPPLLAEPAWLELEGLLASLARTERVFAWLAVLFVSWAFRGAPASRWPACVAQPLVLSALLVWLHVTV</sequence>
<dbReference type="Proteomes" id="UP000268094">
    <property type="component" value="Unassembled WGS sequence"/>
</dbReference>
<organism evidence="1 2">
    <name type="scientific">Corallococcus terminator</name>
    <dbReference type="NCBI Taxonomy" id="2316733"/>
    <lineage>
        <taxon>Bacteria</taxon>
        <taxon>Pseudomonadati</taxon>
        <taxon>Myxococcota</taxon>
        <taxon>Myxococcia</taxon>
        <taxon>Myxococcales</taxon>
        <taxon>Cystobacterineae</taxon>
        <taxon>Myxococcaceae</taxon>
        <taxon>Corallococcus</taxon>
    </lineage>
</organism>